<dbReference type="AlphaFoldDB" id="K9VMG9"/>
<protein>
    <submittedName>
        <fullName evidence="1">Uncharacterized protein</fullName>
    </submittedName>
</protein>
<dbReference type="RefSeq" id="WP_015177675.1">
    <property type="nucleotide sequence ID" value="NC_019729.1"/>
</dbReference>
<dbReference type="EMBL" id="CP003614">
    <property type="protein sequence ID" value="AFZ08430.1"/>
    <property type="molecule type" value="Genomic_DNA"/>
</dbReference>
<gene>
    <name evidence="1" type="ORF">Osc7112_4102</name>
</gene>
<sequence>MMTNSNYRLLPARDEYVQVSIYLNRVHLDGYTPDRAIAKLIEMGYAPTLQYQWNPQRNEFDLFALIHDRPIADSLMDKQACDALWAAFNESSLYVIGCEAAQNPNWLAARSFNDPRRHATPEEIEPLEANATAAA</sequence>
<organism evidence="1 2">
    <name type="scientific">Phormidium nigroviride PCC 7112</name>
    <dbReference type="NCBI Taxonomy" id="179408"/>
    <lineage>
        <taxon>Bacteria</taxon>
        <taxon>Bacillati</taxon>
        <taxon>Cyanobacteriota</taxon>
        <taxon>Cyanophyceae</taxon>
        <taxon>Oscillatoriophycideae</taxon>
        <taxon>Oscillatoriales</taxon>
        <taxon>Oscillatoriaceae</taxon>
        <taxon>Phormidium</taxon>
    </lineage>
</organism>
<dbReference type="STRING" id="179408.Osc7112_4102"/>
<keyword evidence="2" id="KW-1185">Reference proteome</keyword>
<reference evidence="1 2" key="1">
    <citation type="submission" date="2012-05" db="EMBL/GenBank/DDBJ databases">
        <title>Finished chromosome of genome of Oscillatoria sp. PCC 7112.</title>
        <authorList>
            <consortium name="US DOE Joint Genome Institute"/>
            <person name="Gugger M."/>
            <person name="Coursin T."/>
            <person name="Rippka R."/>
            <person name="Tandeau De Marsac N."/>
            <person name="Huntemann M."/>
            <person name="Wei C.-L."/>
            <person name="Han J."/>
            <person name="Detter J.C."/>
            <person name="Han C."/>
            <person name="Tapia R."/>
            <person name="Davenport K."/>
            <person name="Daligault H."/>
            <person name="Erkkila T."/>
            <person name="Gu W."/>
            <person name="Munk A.C.C."/>
            <person name="Teshima H."/>
            <person name="Xu Y."/>
            <person name="Chain P."/>
            <person name="Chen A."/>
            <person name="Krypides N."/>
            <person name="Mavromatis K."/>
            <person name="Markowitz V."/>
            <person name="Szeto E."/>
            <person name="Ivanova N."/>
            <person name="Mikhailova N."/>
            <person name="Ovchinnikova G."/>
            <person name="Pagani I."/>
            <person name="Pati A."/>
            <person name="Goodwin L."/>
            <person name="Peters L."/>
            <person name="Pitluck S."/>
            <person name="Woyke T."/>
            <person name="Kerfeld C."/>
        </authorList>
    </citation>
    <scope>NUCLEOTIDE SEQUENCE [LARGE SCALE GENOMIC DNA]</scope>
    <source>
        <strain evidence="1 2">PCC 7112</strain>
    </source>
</reference>
<dbReference type="HOGENOM" id="CLU_1883676_0_0_3"/>
<name>K9VMG9_9CYAN</name>
<evidence type="ECO:0000313" key="1">
    <source>
        <dbReference type="EMBL" id="AFZ08430.1"/>
    </source>
</evidence>
<dbReference type="OrthoDB" id="9868181at2"/>
<dbReference type="KEGG" id="oni:Osc7112_4102"/>
<dbReference type="Proteomes" id="UP000010478">
    <property type="component" value="Chromosome"/>
</dbReference>
<proteinExistence type="predicted"/>
<accession>K9VMG9</accession>
<evidence type="ECO:0000313" key="2">
    <source>
        <dbReference type="Proteomes" id="UP000010478"/>
    </source>
</evidence>